<accession>A0AAP2RGQ6</accession>
<comment type="caution">
    <text evidence="2">The sequence shown here is derived from an EMBL/GenBank/DDBJ whole genome shotgun (WGS) entry which is preliminary data.</text>
</comment>
<dbReference type="EMBL" id="PGCK01000011">
    <property type="protein sequence ID" value="MCD1295855.1"/>
    <property type="molecule type" value="Genomic_DNA"/>
</dbReference>
<reference evidence="2 3" key="1">
    <citation type="submission" date="2017-11" db="EMBL/GenBank/DDBJ databases">
        <title>Isolation and Characterization of Family Methanocellaceae Species from Potential Methane Hydrate Area Offshore Southwestern Taiwan.</title>
        <authorList>
            <person name="Zhang W.-L."/>
            <person name="Chen W.-C."/>
            <person name="Lai M.-C."/>
            <person name="Chen S.-C."/>
        </authorList>
    </citation>
    <scope>NUCLEOTIDE SEQUENCE [LARGE SCALE GENOMIC DNA]</scope>
    <source>
        <strain evidence="2 3">CWC-04</strain>
    </source>
</reference>
<dbReference type="InterPro" id="IPR008254">
    <property type="entry name" value="Flavodoxin/NO_synth"/>
</dbReference>
<dbReference type="Pfam" id="PF12682">
    <property type="entry name" value="Flavodoxin_4"/>
    <property type="match status" value="1"/>
</dbReference>
<keyword evidence="3" id="KW-1185">Reference proteome</keyword>
<dbReference type="GO" id="GO:0010181">
    <property type="term" value="F:FMN binding"/>
    <property type="evidence" value="ECO:0007669"/>
    <property type="project" value="InterPro"/>
</dbReference>
<dbReference type="GO" id="GO:0009055">
    <property type="term" value="F:electron transfer activity"/>
    <property type="evidence" value="ECO:0007669"/>
    <property type="project" value="InterPro"/>
</dbReference>
<protein>
    <submittedName>
        <fullName evidence="2">Flavodoxin</fullName>
    </submittedName>
</protein>
<dbReference type="PANTHER" id="PTHR39201">
    <property type="entry name" value="EXPORTED PROTEIN-RELATED"/>
    <property type="match status" value="1"/>
</dbReference>
<dbReference type="InterPro" id="IPR001226">
    <property type="entry name" value="Flavodoxin_CS"/>
</dbReference>
<dbReference type="PANTHER" id="PTHR39201:SF1">
    <property type="entry name" value="FLAVODOXIN-LIKE DOMAIN-CONTAINING PROTEIN"/>
    <property type="match status" value="1"/>
</dbReference>
<evidence type="ECO:0000313" key="2">
    <source>
        <dbReference type="EMBL" id="MCD1295855.1"/>
    </source>
</evidence>
<evidence type="ECO:0000259" key="1">
    <source>
        <dbReference type="Pfam" id="PF12682"/>
    </source>
</evidence>
<proteinExistence type="predicted"/>
<dbReference type="Gene3D" id="3.40.50.360">
    <property type="match status" value="1"/>
</dbReference>
<name>A0AAP2RGQ6_9EURY</name>
<dbReference type="PROSITE" id="PS00201">
    <property type="entry name" value="FLAVODOXIN"/>
    <property type="match status" value="1"/>
</dbReference>
<dbReference type="SUPFAM" id="SSF52218">
    <property type="entry name" value="Flavoproteins"/>
    <property type="match status" value="1"/>
</dbReference>
<organism evidence="2 3">
    <name type="scientific">Methanooceanicella nereidis</name>
    <dbReference type="NCBI Taxonomy" id="2052831"/>
    <lineage>
        <taxon>Archaea</taxon>
        <taxon>Methanobacteriati</taxon>
        <taxon>Methanobacteriota</taxon>
        <taxon>Stenosarchaea group</taxon>
        <taxon>Methanomicrobia</taxon>
        <taxon>Methanocellales</taxon>
        <taxon>Methanocellaceae</taxon>
        <taxon>Methanooceanicella</taxon>
    </lineage>
</organism>
<sequence length="165" mass="18459">MISRFGVKVKTLIVYYSRTGKTRMVAHKLSSMLGCDIEEITDKEDRSGPIGFLRSGRQARDKELIDINDLSKDPASYDMIIIGTPVWAWTMASPVRSFIHKYRDRFNKVAIFCTCGSVGADSAMSEIEVLSGKKALSFLGLKNAELKEDLCGQKLKGFVEEIKNK</sequence>
<gene>
    <name evidence="2" type="ORF">CUJ83_12700</name>
</gene>
<dbReference type="InterPro" id="IPR029039">
    <property type="entry name" value="Flavoprotein-like_sf"/>
</dbReference>
<evidence type="ECO:0000313" key="3">
    <source>
        <dbReference type="Proteomes" id="UP001320159"/>
    </source>
</evidence>
<feature type="domain" description="Flavodoxin-like" evidence="1">
    <location>
        <begin position="10"/>
        <end position="129"/>
    </location>
</feature>
<dbReference type="AlphaFoldDB" id="A0AAP2RGQ6"/>
<dbReference type="Proteomes" id="UP001320159">
    <property type="component" value="Unassembled WGS sequence"/>
</dbReference>